<reference evidence="1 2" key="1">
    <citation type="submission" date="2023-05" db="EMBL/GenBank/DDBJ databases">
        <title>Streptantibioticus silvisoli sp. nov., acidotolerant actinomycetes 1 from pine litter.</title>
        <authorList>
            <person name="Swiecimska M."/>
            <person name="Golinska P."/>
            <person name="Sangal V."/>
            <person name="Wachnowicz B."/>
            <person name="Goodfellow M."/>
        </authorList>
    </citation>
    <scope>NUCLEOTIDE SEQUENCE [LARGE SCALE GENOMIC DNA]</scope>
    <source>
        <strain evidence="1 2">SL54</strain>
    </source>
</reference>
<evidence type="ECO:0000313" key="1">
    <source>
        <dbReference type="EMBL" id="MDI5964824.1"/>
    </source>
</evidence>
<organism evidence="1 2">
    <name type="scientific">Streptantibioticus silvisoli</name>
    <dbReference type="NCBI Taxonomy" id="2705255"/>
    <lineage>
        <taxon>Bacteria</taxon>
        <taxon>Bacillati</taxon>
        <taxon>Actinomycetota</taxon>
        <taxon>Actinomycetes</taxon>
        <taxon>Kitasatosporales</taxon>
        <taxon>Streptomycetaceae</taxon>
        <taxon>Streptantibioticus</taxon>
    </lineage>
</organism>
<dbReference type="Proteomes" id="UP001156398">
    <property type="component" value="Unassembled WGS sequence"/>
</dbReference>
<sequence>MTETALASSIASFAAMVVDRAERHATLVDEGPDEQRIRVAQRITDFAKTTPLTPVYDTVIDLAGFGQARIHFRSEWDDYLLLAEGAESLGWPNHKAVAWARRQYLHAVEDQRELDEERGDGLLGYECMRDYLDLRIDAIIDDPEAKPDGGQQHSAAGDWLISRDRVFVMLLDSPWGKEFMSNVKPAMTHAVLGIWGDKLTEIPAVDLNGMPLGNVRDVLLDTHGMTKDEAMRRARRGPVVDGHFEDSGN</sequence>
<dbReference type="EMBL" id="JAAGKO020000027">
    <property type="protein sequence ID" value="MDI5964824.1"/>
    <property type="molecule type" value="Genomic_DNA"/>
</dbReference>
<name>A0ABT6W2B9_9ACTN</name>
<protein>
    <submittedName>
        <fullName evidence="1">Uncharacterized protein</fullName>
    </submittedName>
</protein>
<gene>
    <name evidence="1" type="ORF">POF43_019205</name>
</gene>
<evidence type="ECO:0000313" key="2">
    <source>
        <dbReference type="Proteomes" id="UP001156398"/>
    </source>
</evidence>
<proteinExistence type="predicted"/>
<dbReference type="RefSeq" id="WP_271323176.1">
    <property type="nucleotide sequence ID" value="NZ_JAAGKO020000027.1"/>
</dbReference>
<comment type="caution">
    <text evidence="1">The sequence shown here is derived from an EMBL/GenBank/DDBJ whole genome shotgun (WGS) entry which is preliminary data.</text>
</comment>
<accession>A0ABT6W2B9</accession>
<keyword evidence="2" id="KW-1185">Reference proteome</keyword>